<feature type="transmembrane region" description="Helical" evidence="1">
    <location>
        <begin position="12"/>
        <end position="28"/>
    </location>
</feature>
<proteinExistence type="predicted"/>
<organism evidence="2 3">
    <name type="scientific">Pontibacterium sinense</name>
    <dbReference type="NCBI Taxonomy" id="2781979"/>
    <lineage>
        <taxon>Bacteria</taxon>
        <taxon>Pseudomonadati</taxon>
        <taxon>Pseudomonadota</taxon>
        <taxon>Gammaproteobacteria</taxon>
        <taxon>Oceanospirillales</taxon>
        <taxon>Oceanospirillaceae</taxon>
        <taxon>Pontibacterium</taxon>
    </lineage>
</organism>
<keyword evidence="1" id="KW-0472">Membrane</keyword>
<feature type="transmembrane region" description="Helical" evidence="1">
    <location>
        <begin position="60"/>
        <end position="77"/>
    </location>
</feature>
<dbReference type="AlphaFoldDB" id="A0A8J7F7U7"/>
<keyword evidence="1" id="KW-0812">Transmembrane</keyword>
<accession>A0A8J7F7U7</accession>
<keyword evidence="1" id="KW-1133">Transmembrane helix</keyword>
<name>A0A8J7F7U7_9GAMM</name>
<dbReference type="EMBL" id="JADEYS010000004">
    <property type="protein sequence ID" value="MBE9396715.1"/>
    <property type="molecule type" value="Genomic_DNA"/>
</dbReference>
<feature type="transmembrane region" description="Helical" evidence="1">
    <location>
        <begin position="83"/>
        <end position="101"/>
    </location>
</feature>
<sequence length="119" mass="13383">MNIIFPTDLLQAISGGILYSSGSAIWIMRSKNRRADALHTPLNPHRYLPWHEASLLPEPLYEAIPFIYILIGILLQSHTEASTLHYAGCAAITLGLGLLIIRHRNRSPKEHSHSLHLKM</sequence>
<comment type="caution">
    <text evidence="2">The sequence shown here is derived from an EMBL/GenBank/DDBJ whole genome shotgun (WGS) entry which is preliminary data.</text>
</comment>
<gene>
    <name evidence="2" type="ORF">IOQ59_05500</name>
</gene>
<evidence type="ECO:0000313" key="2">
    <source>
        <dbReference type="EMBL" id="MBE9396715.1"/>
    </source>
</evidence>
<reference evidence="2" key="1">
    <citation type="submission" date="2020-10" db="EMBL/GenBank/DDBJ databases">
        <title>Bacterium isolated from coastal waters sediment.</title>
        <authorList>
            <person name="Chen R.-J."/>
            <person name="Lu D.-C."/>
            <person name="Zhu K.-L."/>
            <person name="Du Z.-J."/>
        </authorList>
    </citation>
    <scope>NUCLEOTIDE SEQUENCE</scope>
    <source>
        <strain evidence="2">N1Y112</strain>
    </source>
</reference>
<dbReference type="Proteomes" id="UP000640333">
    <property type="component" value="Unassembled WGS sequence"/>
</dbReference>
<evidence type="ECO:0000313" key="3">
    <source>
        <dbReference type="Proteomes" id="UP000640333"/>
    </source>
</evidence>
<dbReference type="RefSeq" id="WP_193952269.1">
    <property type="nucleotide sequence ID" value="NZ_JADEYS010000004.1"/>
</dbReference>
<keyword evidence="3" id="KW-1185">Reference proteome</keyword>
<protein>
    <submittedName>
        <fullName evidence="2">Uncharacterized protein</fullName>
    </submittedName>
</protein>
<evidence type="ECO:0000256" key="1">
    <source>
        <dbReference type="SAM" id="Phobius"/>
    </source>
</evidence>